<evidence type="ECO:0000313" key="5">
    <source>
        <dbReference type="EMBL" id="CAL1266727.1"/>
    </source>
</evidence>
<sequence length="196" mass="22231">MPGKQYAGEDHAKIYSSYRRDTPTEVIEKIISFLKEKLAQPLDTAVDAGCGNGQGTMLLAPFFKRVHGCDISEAQIKQAKATRSLPNITYVVSPAERLPFEDGSVQLLTAATALHWFDLDIFLPEARRVLCVNGVMAVYLYLSMKPLFGDQQKDAQFDEIFQEYSETEKKYSMKSKVKLLTDEYKDITFPFEEVVR</sequence>
<dbReference type="AlphaFoldDB" id="A0AAV1Z5M8"/>
<organism evidence="5 6">
    <name type="scientific">Larinioides sclopetarius</name>
    <dbReference type="NCBI Taxonomy" id="280406"/>
    <lineage>
        <taxon>Eukaryota</taxon>
        <taxon>Metazoa</taxon>
        <taxon>Ecdysozoa</taxon>
        <taxon>Arthropoda</taxon>
        <taxon>Chelicerata</taxon>
        <taxon>Arachnida</taxon>
        <taxon>Araneae</taxon>
        <taxon>Araneomorphae</taxon>
        <taxon>Entelegynae</taxon>
        <taxon>Araneoidea</taxon>
        <taxon>Araneidae</taxon>
        <taxon>Larinioides</taxon>
    </lineage>
</organism>
<evidence type="ECO:0000313" key="6">
    <source>
        <dbReference type="Proteomes" id="UP001497382"/>
    </source>
</evidence>
<accession>A0AAV1Z5M8</accession>
<keyword evidence="2" id="KW-0489">Methyltransferase</keyword>
<evidence type="ECO:0000256" key="2">
    <source>
        <dbReference type="ARBA" id="ARBA00022603"/>
    </source>
</evidence>
<gene>
    <name evidence="5" type="ORF">LARSCL_LOCUS3257</name>
</gene>
<dbReference type="EMBL" id="CAXIEN010000024">
    <property type="protein sequence ID" value="CAL1266727.1"/>
    <property type="molecule type" value="Genomic_DNA"/>
</dbReference>
<dbReference type="GO" id="GO:0008757">
    <property type="term" value="F:S-adenosylmethionine-dependent methyltransferase activity"/>
    <property type="evidence" value="ECO:0007669"/>
    <property type="project" value="InterPro"/>
</dbReference>
<protein>
    <recommendedName>
        <fullName evidence="4">Methyltransferase type 11 domain-containing protein</fullName>
    </recommendedName>
</protein>
<name>A0AAV1Z5M8_9ARAC</name>
<dbReference type="SUPFAM" id="SSF53335">
    <property type="entry name" value="S-adenosyl-L-methionine-dependent methyltransferases"/>
    <property type="match status" value="1"/>
</dbReference>
<evidence type="ECO:0000256" key="3">
    <source>
        <dbReference type="ARBA" id="ARBA00022679"/>
    </source>
</evidence>
<dbReference type="InterPro" id="IPR051052">
    <property type="entry name" value="Diverse_substrate_MTase"/>
</dbReference>
<dbReference type="InterPro" id="IPR013216">
    <property type="entry name" value="Methyltransf_11"/>
</dbReference>
<dbReference type="InterPro" id="IPR029063">
    <property type="entry name" value="SAM-dependent_MTases_sf"/>
</dbReference>
<dbReference type="GO" id="GO:0032259">
    <property type="term" value="P:methylation"/>
    <property type="evidence" value="ECO:0007669"/>
    <property type="project" value="UniProtKB-KW"/>
</dbReference>
<feature type="domain" description="Methyltransferase type 11" evidence="4">
    <location>
        <begin position="46"/>
        <end position="137"/>
    </location>
</feature>
<comment type="similarity">
    <text evidence="1">Belongs to the methyltransferase superfamily.</text>
</comment>
<dbReference type="PANTHER" id="PTHR44942">
    <property type="entry name" value="METHYLTRANSF_11 DOMAIN-CONTAINING PROTEIN"/>
    <property type="match status" value="1"/>
</dbReference>
<dbReference type="Pfam" id="PF08241">
    <property type="entry name" value="Methyltransf_11"/>
    <property type="match status" value="1"/>
</dbReference>
<dbReference type="Gene3D" id="3.40.50.150">
    <property type="entry name" value="Vaccinia Virus protein VP39"/>
    <property type="match status" value="1"/>
</dbReference>
<keyword evidence="3" id="KW-0808">Transferase</keyword>
<keyword evidence="6" id="KW-1185">Reference proteome</keyword>
<proteinExistence type="inferred from homology"/>
<dbReference type="Proteomes" id="UP001497382">
    <property type="component" value="Unassembled WGS sequence"/>
</dbReference>
<evidence type="ECO:0000256" key="1">
    <source>
        <dbReference type="ARBA" id="ARBA00008361"/>
    </source>
</evidence>
<dbReference type="CDD" id="cd02440">
    <property type="entry name" value="AdoMet_MTases"/>
    <property type="match status" value="1"/>
</dbReference>
<dbReference type="PANTHER" id="PTHR44942:SF4">
    <property type="entry name" value="METHYLTRANSFERASE TYPE 11 DOMAIN-CONTAINING PROTEIN"/>
    <property type="match status" value="1"/>
</dbReference>
<evidence type="ECO:0000259" key="4">
    <source>
        <dbReference type="Pfam" id="PF08241"/>
    </source>
</evidence>
<comment type="caution">
    <text evidence="5">The sequence shown here is derived from an EMBL/GenBank/DDBJ whole genome shotgun (WGS) entry which is preliminary data.</text>
</comment>
<reference evidence="5 6" key="1">
    <citation type="submission" date="2024-04" db="EMBL/GenBank/DDBJ databases">
        <authorList>
            <person name="Rising A."/>
            <person name="Reimegard J."/>
            <person name="Sonavane S."/>
            <person name="Akerstrom W."/>
            <person name="Nylinder S."/>
            <person name="Hedman E."/>
            <person name="Kallberg Y."/>
        </authorList>
    </citation>
    <scope>NUCLEOTIDE SEQUENCE [LARGE SCALE GENOMIC DNA]</scope>
</reference>